<evidence type="ECO:0000313" key="2">
    <source>
        <dbReference type="Proteomes" id="UP000789920"/>
    </source>
</evidence>
<evidence type="ECO:0000313" key="1">
    <source>
        <dbReference type="EMBL" id="CAG8785919.1"/>
    </source>
</evidence>
<sequence>VTDVSKISNGVHLCKWSAIYKQFGLGTRLALSAGTTTIARDEYTAGVSATEILKRGNIELITLTNN</sequence>
<reference evidence="1" key="1">
    <citation type="submission" date="2021-06" db="EMBL/GenBank/DDBJ databases">
        <authorList>
            <person name="Kallberg Y."/>
            <person name="Tangrot J."/>
            <person name="Rosling A."/>
        </authorList>
    </citation>
    <scope>NUCLEOTIDE SEQUENCE</scope>
    <source>
        <strain evidence="1">MA461A</strain>
    </source>
</reference>
<name>A0ACA9RB27_9GLOM</name>
<protein>
    <submittedName>
        <fullName evidence="1">34703_t:CDS:1</fullName>
    </submittedName>
</protein>
<keyword evidence="2" id="KW-1185">Reference proteome</keyword>
<dbReference type="Proteomes" id="UP000789920">
    <property type="component" value="Unassembled WGS sequence"/>
</dbReference>
<gene>
    <name evidence="1" type="ORF">RPERSI_LOCUS18294</name>
</gene>
<feature type="non-terminal residue" evidence="1">
    <location>
        <position position="1"/>
    </location>
</feature>
<accession>A0ACA9RB27</accession>
<organism evidence="1 2">
    <name type="scientific">Racocetra persica</name>
    <dbReference type="NCBI Taxonomy" id="160502"/>
    <lineage>
        <taxon>Eukaryota</taxon>
        <taxon>Fungi</taxon>
        <taxon>Fungi incertae sedis</taxon>
        <taxon>Mucoromycota</taxon>
        <taxon>Glomeromycotina</taxon>
        <taxon>Glomeromycetes</taxon>
        <taxon>Diversisporales</taxon>
        <taxon>Gigasporaceae</taxon>
        <taxon>Racocetra</taxon>
    </lineage>
</organism>
<proteinExistence type="predicted"/>
<dbReference type="EMBL" id="CAJVQC010048236">
    <property type="protein sequence ID" value="CAG8785919.1"/>
    <property type="molecule type" value="Genomic_DNA"/>
</dbReference>
<comment type="caution">
    <text evidence="1">The sequence shown here is derived from an EMBL/GenBank/DDBJ whole genome shotgun (WGS) entry which is preliminary data.</text>
</comment>